<dbReference type="SUPFAM" id="SSF56925">
    <property type="entry name" value="OMPA-like"/>
    <property type="match status" value="1"/>
</dbReference>
<proteinExistence type="predicted"/>
<evidence type="ECO:0000313" key="2">
    <source>
        <dbReference type="Proteomes" id="UP000275925"/>
    </source>
</evidence>
<keyword evidence="2" id="KW-1185">Reference proteome</keyword>
<accession>A0A388TGV4</accession>
<evidence type="ECO:0008006" key="3">
    <source>
        <dbReference type="Google" id="ProtNLM"/>
    </source>
</evidence>
<protein>
    <recommendedName>
        <fullName evidence="3">Outer membrane protein beta-barrel domain-containing protein</fullName>
    </recommendedName>
</protein>
<name>A0A388TGV4_9BACT</name>
<gene>
    <name evidence="1" type="ORF">NO2_0663</name>
</gene>
<dbReference type="InterPro" id="IPR011250">
    <property type="entry name" value="OMP/PagP_B-barrel"/>
</dbReference>
<reference evidence="1 2" key="1">
    <citation type="journal article" date="2019" name="ISME J.">
        <title>Genome analyses of uncultured TG2/ZB3 bacteria in 'Margulisbacteria' specifically attached to ectosymbiotic spirochetes of protists in the termite gut.</title>
        <authorList>
            <person name="Utami Y.D."/>
            <person name="Kuwahara H."/>
            <person name="Igai K."/>
            <person name="Murakami T."/>
            <person name="Sugaya K."/>
            <person name="Morikawa T."/>
            <person name="Nagura Y."/>
            <person name="Yuki M."/>
            <person name="Deevong P."/>
            <person name="Inoue T."/>
            <person name="Kihara K."/>
            <person name="Lo N."/>
            <person name="Yamada A."/>
            <person name="Ohkuma M."/>
            <person name="Hongoh Y."/>
        </authorList>
    </citation>
    <scope>NUCLEOTIDE SEQUENCE [LARGE SCALE GENOMIC DNA]</scope>
    <source>
        <strain evidence="1">NkOx7-02</strain>
    </source>
</reference>
<evidence type="ECO:0000313" key="1">
    <source>
        <dbReference type="EMBL" id="GBR76050.1"/>
    </source>
</evidence>
<dbReference type="EMBL" id="BGZO01000014">
    <property type="protein sequence ID" value="GBR76050.1"/>
    <property type="molecule type" value="Genomic_DNA"/>
</dbReference>
<dbReference type="AlphaFoldDB" id="A0A388TGV4"/>
<sequence>MDKGVAVAAFIVFSLANAVPELRFGLGQTAYADPDFRFQANQGFTECTLNPDSRLQFGLKYESTGVLLDKRRRFAVRGFLGSLKIYLNTVTRKTPYFGANFGWLNTEVTADKYLYTARGVWAAEFLAGYSFRLDELNRINIEYNHQAIEDAYAKASKLEADTWSLVWGLTLGPFPESPVRSQTPAEGITTRKEYLSRKIAYNNEQIAKYDLLIAKYNQKILATGQDEDTQKERDYLLTQKQGLENDNRQMLELLEK</sequence>
<comment type="caution">
    <text evidence="1">The sequence shown here is derived from an EMBL/GenBank/DDBJ whole genome shotgun (WGS) entry which is preliminary data.</text>
</comment>
<organism evidence="1 2">
    <name type="scientific">Candidatus Termititenax persephonae</name>
    <dbReference type="NCBI Taxonomy" id="2218525"/>
    <lineage>
        <taxon>Bacteria</taxon>
        <taxon>Bacillati</taxon>
        <taxon>Candidatus Margulisiibacteriota</taxon>
        <taxon>Candidatus Termititenacia</taxon>
        <taxon>Candidatus Termititenacales</taxon>
        <taxon>Candidatus Termititenacaceae</taxon>
        <taxon>Candidatus Termititenax</taxon>
    </lineage>
</organism>
<dbReference type="Proteomes" id="UP000275925">
    <property type="component" value="Unassembled WGS sequence"/>
</dbReference>